<dbReference type="AlphaFoldDB" id="A0A4S1CDT0"/>
<dbReference type="Proteomes" id="UP000306416">
    <property type="component" value="Unassembled WGS sequence"/>
</dbReference>
<evidence type="ECO:0000259" key="3">
    <source>
        <dbReference type="Pfam" id="PF13020"/>
    </source>
</evidence>
<reference evidence="4 5" key="1">
    <citation type="submission" date="2019-04" db="EMBL/GenBank/DDBJ databases">
        <title>Geobacter oryzae sp. nov., ferric-reducing bacteria isolated from paddy soil.</title>
        <authorList>
            <person name="Xu Z."/>
            <person name="Masuda Y."/>
            <person name="Itoh H."/>
            <person name="Senoo K."/>
        </authorList>
    </citation>
    <scope>NUCLEOTIDE SEQUENCE [LARGE SCALE GENOMIC DNA]</scope>
    <source>
        <strain evidence="4 5">Red111</strain>
    </source>
</reference>
<dbReference type="InterPro" id="IPR024975">
    <property type="entry name" value="NOV_C"/>
</dbReference>
<name>A0A4S1CDT0_9BACT</name>
<gene>
    <name evidence="4" type="ORF">E4633_15075</name>
</gene>
<dbReference type="EMBL" id="SRSC01000003">
    <property type="protein sequence ID" value="TGU71628.1"/>
    <property type="molecule type" value="Genomic_DNA"/>
</dbReference>
<feature type="domain" description="Protein NO VEIN C-terminal" evidence="3">
    <location>
        <begin position="222"/>
        <end position="314"/>
    </location>
</feature>
<sequence length="342" mass="38951">MIAKPEPSANSTLILYEDYDRKDVHDILAPDDSFTPQAGTWGLQGPIGLKDRPGDYAFFVTLGKVQHTGKVYDDGLTEQGVLAWDTQARQGFASPDVKKWIRHDSDRNSIYLFLRTSGDKKYTYLGRLHYITHDKDREKPVHFKWQILDWDIPELVVAKMGLTFTGSEFIEPHKPKVLNTLQMSSPPKPSSRTGVGTPTFKGKRDVDYSQKDAKNKRLGRLGELLVIEYEANTLRGIGRHDLADRIRHVAEIEGDGVGYDVESYDENGNKKFIEVKTTKGGISTAFFISANEVAFGELHPDRFFIYRIYEYNEECNFGQCFIVENPAVENLRLTPVNYRAEF</sequence>
<accession>A0A4S1CDT0</accession>
<feature type="region of interest" description="Disordered" evidence="1">
    <location>
        <begin position="182"/>
        <end position="204"/>
    </location>
</feature>
<dbReference type="Pfam" id="PF13020">
    <property type="entry name" value="NOV_C"/>
    <property type="match status" value="1"/>
</dbReference>
<feature type="compositionally biased region" description="Polar residues" evidence="1">
    <location>
        <begin position="182"/>
        <end position="196"/>
    </location>
</feature>
<comment type="caution">
    <text evidence="4">The sequence shown here is derived from an EMBL/GenBank/DDBJ whole genome shotgun (WGS) entry which is preliminary data.</text>
</comment>
<feature type="domain" description="DUF3427" evidence="2">
    <location>
        <begin position="13"/>
        <end position="146"/>
    </location>
</feature>
<evidence type="ECO:0000259" key="2">
    <source>
        <dbReference type="Pfam" id="PF11907"/>
    </source>
</evidence>
<proteinExistence type="predicted"/>
<dbReference type="Pfam" id="PF11907">
    <property type="entry name" value="DUF3427"/>
    <property type="match status" value="1"/>
</dbReference>
<evidence type="ECO:0000313" key="4">
    <source>
        <dbReference type="EMBL" id="TGU71628.1"/>
    </source>
</evidence>
<evidence type="ECO:0000256" key="1">
    <source>
        <dbReference type="SAM" id="MobiDB-lite"/>
    </source>
</evidence>
<dbReference type="InterPro" id="IPR021835">
    <property type="entry name" value="DUF3427"/>
</dbReference>
<organism evidence="4 5">
    <name type="scientific">Geomonas terrae</name>
    <dbReference type="NCBI Taxonomy" id="2562681"/>
    <lineage>
        <taxon>Bacteria</taxon>
        <taxon>Pseudomonadati</taxon>
        <taxon>Thermodesulfobacteriota</taxon>
        <taxon>Desulfuromonadia</taxon>
        <taxon>Geobacterales</taxon>
        <taxon>Geobacteraceae</taxon>
        <taxon>Geomonas</taxon>
    </lineage>
</organism>
<keyword evidence="5" id="KW-1185">Reference proteome</keyword>
<dbReference type="RefSeq" id="WP_135871389.1">
    <property type="nucleotide sequence ID" value="NZ_SRSC01000003.1"/>
</dbReference>
<protein>
    <submittedName>
        <fullName evidence="4">DUF3427 domain-containing protein</fullName>
    </submittedName>
</protein>
<evidence type="ECO:0000313" key="5">
    <source>
        <dbReference type="Proteomes" id="UP000306416"/>
    </source>
</evidence>